<name>E8U3G9_DEIML</name>
<reference evidence="4 5" key="1">
    <citation type="journal article" date="2011" name="Stand. Genomic Sci.">
        <title>Complete genome sequence of Deinococcus maricopensis type strain (LB-34).</title>
        <authorList>
            <person name="Pukall R."/>
            <person name="Zeytun A."/>
            <person name="Lucas S."/>
            <person name="Lapidus A."/>
            <person name="Hammon N."/>
            <person name="Deshpande S."/>
            <person name="Nolan M."/>
            <person name="Cheng J.F."/>
            <person name="Pitluck S."/>
            <person name="Liolios K."/>
            <person name="Pagani I."/>
            <person name="Mikhailova N."/>
            <person name="Ivanova N."/>
            <person name="Mavromatis K."/>
            <person name="Pati A."/>
            <person name="Tapia R."/>
            <person name="Han C."/>
            <person name="Goodwin L."/>
            <person name="Chen A."/>
            <person name="Palaniappan K."/>
            <person name="Land M."/>
            <person name="Hauser L."/>
            <person name="Chang Y.J."/>
            <person name="Jeffries C.D."/>
            <person name="Brambilla E.M."/>
            <person name="Rohde M."/>
            <person name="Goker M."/>
            <person name="Detter J.C."/>
            <person name="Woyke T."/>
            <person name="Bristow J."/>
            <person name="Eisen J.A."/>
            <person name="Markowitz V."/>
            <person name="Hugenholtz P."/>
            <person name="Kyrpides N.C."/>
            <person name="Klenk H.P."/>
        </authorList>
    </citation>
    <scope>NUCLEOTIDE SEQUENCE [LARGE SCALE GENOMIC DNA]</scope>
    <source>
        <strain evidence="5">DSM 21211 / LMG 22137 / NRRL B-23946 / LB-34</strain>
    </source>
</reference>
<dbReference type="Pfam" id="PF01408">
    <property type="entry name" value="GFO_IDH_MocA"/>
    <property type="match status" value="1"/>
</dbReference>
<gene>
    <name evidence="4" type="ordered locus">Deima_0176</name>
</gene>
<feature type="domain" description="GFO/IDH/MocA-like oxidoreductase" evidence="3">
    <location>
        <begin position="132"/>
        <end position="278"/>
    </location>
</feature>
<dbReference type="Pfam" id="PF22725">
    <property type="entry name" value="GFO_IDH_MocA_C3"/>
    <property type="match status" value="1"/>
</dbReference>
<feature type="domain" description="Gfo/Idh/MocA-like oxidoreductase N-terminal" evidence="2">
    <location>
        <begin position="8"/>
        <end position="124"/>
    </location>
</feature>
<keyword evidence="1" id="KW-0560">Oxidoreductase</keyword>
<dbReference type="SUPFAM" id="SSF51735">
    <property type="entry name" value="NAD(P)-binding Rossmann-fold domains"/>
    <property type="match status" value="1"/>
</dbReference>
<evidence type="ECO:0000256" key="1">
    <source>
        <dbReference type="ARBA" id="ARBA00023002"/>
    </source>
</evidence>
<dbReference type="Gene3D" id="3.30.360.10">
    <property type="entry name" value="Dihydrodipicolinate Reductase, domain 2"/>
    <property type="match status" value="1"/>
</dbReference>
<dbReference type="GO" id="GO:0000166">
    <property type="term" value="F:nucleotide binding"/>
    <property type="evidence" value="ECO:0007669"/>
    <property type="project" value="InterPro"/>
</dbReference>
<sequence>MNPIDPYRAAVVGVGFIGAAHIEALRRLGVPIAGVLGRDAGPSAARAQALGLRAYGSYDELLADPDVHVIHDCGPNDVHADLNVRALRAGKHVLSEKPLGVTAAECAAQLRAAQDANRLHGVNFTYRGYAAVQQLRDLVQSGALGELRYVRGHYLQDWLLFPTDHNWRTEAPAAETRAVADIGSHLADLTRYVTGRALERVLARFSRMHDTRVRPAHGAVTFAAGDGEGTPYPVQTEDQASIWVDCAGGVRATFELSQVAAGHKNDLEIELFGTQGSARWRQERPEELLLGSRRDERVLRLKDPAHPFTHYPPGHPEGVPDAITNVIRAFYATLRGETQPYPTFEDGLAAAQFTDAAYLSHTRGDWVNVPATPQEAL</sequence>
<dbReference type="InterPro" id="IPR000683">
    <property type="entry name" value="Gfo/Idh/MocA-like_OxRdtase_N"/>
</dbReference>
<keyword evidence="5" id="KW-1185">Reference proteome</keyword>
<dbReference type="EMBL" id="CP002454">
    <property type="protein sequence ID" value="ADV65840.1"/>
    <property type="molecule type" value="Genomic_DNA"/>
</dbReference>
<dbReference type="KEGG" id="dmr:Deima_0176"/>
<evidence type="ECO:0000259" key="3">
    <source>
        <dbReference type="Pfam" id="PF22725"/>
    </source>
</evidence>
<dbReference type="RefSeq" id="WP_013555345.1">
    <property type="nucleotide sequence ID" value="NC_014958.1"/>
</dbReference>
<evidence type="ECO:0000259" key="2">
    <source>
        <dbReference type="Pfam" id="PF01408"/>
    </source>
</evidence>
<dbReference type="Proteomes" id="UP000008635">
    <property type="component" value="Chromosome"/>
</dbReference>
<dbReference type="AlphaFoldDB" id="E8U3G9"/>
<protein>
    <submittedName>
        <fullName evidence="4">Oxidoreductase domain protein</fullName>
    </submittedName>
</protein>
<dbReference type="SUPFAM" id="SSF55347">
    <property type="entry name" value="Glyceraldehyde-3-phosphate dehydrogenase-like, C-terminal domain"/>
    <property type="match status" value="1"/>
</dbReference>
<evidence type="ECO:0000313" key="4">
    <source>
        <dbReference type="EMBL" id="ADV65840.1"/>
    </source>
</evidence>
<dbReference type="InterPro" id="IPR050463">
    <property type="entry name" value="Gfo/Idh/MocA_oxidrdct_glycsds"/>
</dbReference>
<proteinExistence type="predicted"/>
<dbReference type="PANTHER" id="PTHR43818">
    <property type="entry name" value="BCDNA.GH03377"/>
    <property type="match status" value="1"/>
</dbReference>
<dbReference type="InterPro" id="IPR036291">
    <property type="entry name" value="NAD(P)-bd_dom_sf"/>
</dbReference>
<reference evidence="5" key="2">
    <citation type="submission" date="2011-01" db="EMBL/GenBank/DDBJ databases">
        <title>The complete genome of Deinococcus maricopensis DSM 21211.</title>
        <authorList>
            <consortium name="US DOE Joint Genome Institute (JGI-PGF)"/>
            <person name="Lucas S."/>
            <person name="Copeland A."/>
            <person name="Lapidus A."/>
            <person name="Goodwin L."/>
            <person name="Pitluck S."/>
            <person name="Kyrpides N."/>
            <person name="Mavromatis K."/>
            <person name="Pagani I."/>
            <person name="Ivanova N."/>
            <person name="Ovchinnikova G."/>
            <person name="Zeytun A."/>
            <person name="Detter J.C."/>
            <person name="Han C."/>
            <person name="Land M."/>
            <person name="Hauser L."/>
            <person name="Markowitz V."/>
            <person name="Cheng J.-F."/>
            <person name="Hugenholtz P."/>
            <person name="Woyke T."/>
            <person name="Wu D."/>
            <person name="Pukall R."/>
            <person name="Gehrich-Schroeter G."/>
            <person name="Brambilla E."/>
            <person name="Klenk H.-P."/>
            <person name="Eisen J.A."/>
        </authorList>
    </citation>
    <scope>NUCLEOTIDE SEQUENCE [LARGE SCALE GENOMIC DNA]</scope>
    <source>
        <strain evidence="5">DSM 21211 / LMG 22137 / NRRL B-23946 / LB-34</strain>
    </source>
</reference>
<dbReference type="GO" id="GO:0016491">
    <property type="term" value="F:oxidoreductase activity"/>
    <property type="evidence" value="ECO:0007669"/>
    <property type="project" value="UniProtKB-KW"/>
</dbReference>
<organism evidence="4 5">
    <name type="scientific">Deinococcus maricopensis (strain DSM 21211 / LMG 22137 / NRRL B-23946 / LB-34)</name>
    <dbReference type="NCBI Taxonomy" id="709986"/>
    <lineage>
        <taxon>Bacteria</taxon>
        <taxon>Thermotogati</taxon>
        <taxon>Deinococcota</taxon>
        <taxon>Deinococci</taxon>
        <taxon>Deinococcales</taxon>
        <taxon>Deinococcaceae</taxon>
        <taxon>Deinococcus</taxon>
    </lineage>
</organism>
<dbReference type="InterPro" id="IPR055170">
    <property type="entry name" value="GFO_IDH_MocA-like_dom"/>
</dbReference>
<dbReference type="OrthoDB" id="9815825at2"/>
<evidence type="ECO:0000313" key="5">
    <source>
        <dbReference type="Proteomes" id="UP000008635"/>
    </source>
</evidence>
<dbReference type="STRING" id="709986.Deima_0176"/>
<accession>E8U3G9</accession>
<dbReference type="Gene3D" id="3.40.50.720">
    <property type="entry name" value="NAD(P)-binding Rossmann-like Domain"/>
    <property type="match status" value="1"/>
</dbReference>
<dbReference type="PANTHER" id="PTHR43818:SF11">
    <property type="entry name" value="BCDNA.GH03377"/>
    <property type="match status" value="1"/>
</dbReference>
<dbReference type="HOGENOM" id="CLU_023194_17_2_0"/>
<dbReference type="eggNOG" id="COG0673">
    <property type="taxonomic scope" value="Bacteria"/>
</dbReference>